<sequence length="70" mass="8078">MRDCFAILEFNTVHKRTFRVGVNAIVTQREENVFVLKGIFEPIFVACSSKTLEDFHVLGLNEPSERFAFI</sequence>
<name>A0A2P9HEH2_9HYPH</name>
<dbReference type="EMBL" id="OOFM01000003">
    <property type="protein sequence ID" value="SPL62496.1"/>
    <property type="molecule type" value="Genomic_DNA"/>
</dbReference>
<protein>
    <submittedName>
        <fullName evidence="1">Uncharacterized protein</fullName>
    </submittedName>
</protein>
<organism evidence="1 2">
    <name type="scientific">Ochrobactrum soli</name>
    <dbReference type="NCBI Taxonomy" id="2448455"/>
    <lineage>
        <taxon>Bacteria</taxon>
        <taxon>Pseudomonadati</taxon>
        <taxon>Pseudomonadota</taxon>
        <taxon>Alphaproteobacteria</taxon>
        <taxon>Hyphomicrobiales</taxon>
        <taxon>Brucellaceae</taxon>
        <taxon>Brucella/Ochrobactrum group</taxon>
        <taxon>Ochrobactrum</taxon>
    </lineage>
</organism>
<proteinExistence type="predicted"/>
<accession>A0A2P9HEH2</accession>
<dbReference type="Proteomes" id="UP000246073">
    <property type="component" value="Unassembled WGS sequence"/>
</dbReference>
<evidence type="ECO:0000313" key="1">
    <source>
        <dbReference type="EMBL" id="SPL62496.1"/>
    </source>
</evidence>
<gene>
    <name evidence="1" type="ORF">OHAE_5103</name>
</gene>
<dbReference type="AlphaFoldDB" id="A0A2P9HEH2"/>
<evidence type="ECO:0000313" key="2">
    <source>
        <dbReference type="Proteomes" id="UP000246073"/>
    </source>
</evidence>
<reference evidence="2" key="1">
    <citation type="submission" date="2017-12" db="EMBL/GenBank/DDBJ databases">
        <authorList>
            <person name="Diaz M."/>
        </authorList>
    </citation>
    <scope>NUCLEOTIDE SEQUENCE [LARGE SCALE GENOMIC DNA]</scope>
    <source>
        <strain evidence="2">FI11154</strain>
    </source>
</reference>